<evidence type="ECO:0000256" key="2">
    <source>
        <dbReference type="ARBA" id="ARBA00022475"/>
    </source>
</evidence>
<keyword evidence="2" id="KW-1003">Cell membrane</keyword>
<feature type="transmembrane region" description="Helical" evidence="6">
    <location>
        <begin position="88"/>
        <end position="110"/>
    </location>
</feature>
<accession>A0A6J5YRF9</accession>
<dbReference type="AlphaFoldDB" id="A0A6J5YRF9"/>
<protein>
    <submittedName>
        <fullName evidence="7">Unannotated protein</fullName>
    </submittedName>
</protein>
<feature type="transmembrane region" description="Helical" evidence="6">
    <location>
        <begin position="314"/>
        <end position="333"/>
    </location>
</feature>
<feature type="transmembrane region" description="Helical" evidence="6">
    <location>
        <begin position="55"/>
        <end position="76"/>
    </location>
</feature>
<keyword evidence="3 6" id="KW-0812">Transmembrane</keyword>
<feature type="transmembrane region" description="Helical" evidence="6">
    <location>
        <begin position="26"/>
        <end position="43"/>
    </location>
</feature>
<proteinExistence type="predicted"/>
<feature type="transmembrane region" description="Helical" evidence="6">
    <location>
        <begin position="275"/>
        <end position="302"/>
    </location>
</feature>
<keyword evidence="4 6" id="KW-1133">Transmembrane helix</keyword>
<dbReference type="PANTHER" id="PTHR30482">
    <property type="entry name" value="HIGH-AFFINITY BRANCHED-CHAIN AMINO ACID TRANSPORT SYSTEM PERMEASE"/>
    <property type="match status" value="1"/>
</dbReference>
<evidence type="ECO:0000256" key="6">
    <source>
        <dbReference type="SAM" id="Phobius"/>
    </source>
</evidence>
<name>A0A6J5YRF9_9ZZZZ</name>
<keyword evidence="5 6" id="KW-0472">Membrane</keyword>
<evidence type="ECO:0000256" key="1">
    <source>
        <dbReference type="ARBA" id="ARBA00004651"/>
    </source>
</evidence>
<evidence type="ECO:0000256" key="3">
    <source>
        <dbReference type="ARBA" id="ARBA00022692"/>
    </source>
</evidence>
<evidence type="ECO:0000256" key="5">
    <source>
        <dbReference type="ARBA" id="ARBA00023136"/>
    </source>
</evidence>
<evidence type="ECO:0000313" key="7">
    <source>
        <dbReference type="EMBL" id="CAB4332861.1"/>
    </source>
</evidence>
<evidence type="ECO:0000256" key="4">
    <source>
        <dbReference type="ARBA" id="ARBA00022989"/>
    </source>
</evidence>
<feature type="transmembrane region" description="Helical" evidence="6">
    <location>
        <begin position="116"/>
        <end position="135"/>
    </location>
</feature>
<feature type="transmembrane region" description="Helical" evidence="6">
    <location>
        <begin position="191"/>
        <end position="209"/>
    </location>
</feature>
<sequence>MSKFLNFNLRDFGAGIWSGWNRPTRVIFVLLCITASGLLPFAAEFGPTSFLNTPVASYIDVLVYPIGMFVLMALGLNIVVGKSGLLDLGYVAFFAIGAYTHAILSTLYGWNAWESLPLGMIFAMISGVVLGLPALRLRGDYLAIITLGFGEIVRIVALNIEVTGGPNGIPGIPNPPGFLGLEFNLEYSRNFYYIVLVLILLTIWMIRRFTVRRPGRAWEAIRQDEDVAALMGVNTLVYKLWSFVIGAAVGGAAGVIFSSKVMVISPDMFKFEVSILILACVVFGGIGNIWGVILGAALLAYIPERIRFLTETRQLVFGLVLIIMMNIRPDGLLPRKKREKITEKGSK</sequence>
<dbReference type="EMBL" id="CAESAG010000030">
    <property type="protein sequence ID" value="CAB4332861.1"/>
    <property type="molecule type" value="Genomic_DNA"/>
</dbReference>
<comment type="subcellular location">
    <subcellularLocation>
        <location evidence="1">Cell membrane</location>
        <topology evidence="1">Multi-pass membrane protein</topology>
    </subcellularLocation>
</comment>
<dbReference type="GO" id="GO:0005886">
    <property type="term" value="C:plasma membrane"/>
    <property type="evidence" value="ECO:0007669"/>
    <property type="project" value="UniProtKB-SubCell"/>
</dbReference>
<dbReference type="InterPro" id="IPR043428">
    <property type="entry name" value="LivM-like"/>
</dbReference>
<dbReference type="InterPro" id="IPR001851">
    <property type="entry name" value="ABC_transp_permease"/>
</dbReference>
<reference evidence="7" key="1">
    <citation type="submission" date="2020-05" db="EMBL/GenBank/DDBJ databases">
        <authorList>
            <person name="Chiriac C."/>
            <person name="Salcher M."/>
            <person name="Ghai R."/>
            <person name="Kavagutti S V."/>
        </authorList>
    </citation>
    <scope>NUCLEOTIDE SEQUENCE</scope>
</reference>
<organism evidence="7">
    <name type="scientific">freshwater metagenome</name>
    <dbReference type="NCBI Taxonomy" id="449393"/>
    <lineage>
        <taxon>unclassified sequences</taxon>
        <taxon>metagenomes</taxon>
        <taxon>ecological metagenomes</taxon>
    </lineage>
</organism>
<dbReference type="Pfam" id="PF02653">
    <property type="entry name" value="BPD_transp_2"/>
    <property type="match status" value="1"/>
</dbReference>
<gene>
    <name evidence="7" type="ORF">UFOPK4080_00321</name>
</gene>
<feature type="transmembrane region" description="Helical" evidence="6">
    <location>
        <begin position="240"/>
        <end position="263"/>
    </location>
</feature>
<dbReference type="CDD" id="cd06581">
    <property type="entry name" value="TM_PBP1_LivM_like"/>
    <property type="match status" value="1"/>
</dbReference>
<dbReference type="GO" id="GO:0015658">
    <property type="term" value="F:branched-chain amino acid transmembrane transporter activity"/>
    <property type="evidence" value="ECO:0007669"/>
    <property type="project" value="InterPro"/>
</dbReference>
<dbReference type="PANTHER" id="PTHR30482:SF10">
    <property type="entry name" value="HIGH-AFFINITY BRANCHED-CHAIN AMINO ACID TRANSPORT PROTEIN BRAE"/>
    <property type="match status" value="1"/>
</dbReference>